<dbReference type="AlphaFoldDB" id="A0A0D2A3I2"/>
<dbReference type="VEuPathDB" id="FungiDB:PV09_07487"/>
<dbReference type="OrthoDB" id="3931305at2759"/>
<dbReference type="RefSeq" id="XP_016210834.1">
    <property type="nucleotide sequence ID" value="XM_016361259.1"/>
</dbReference>
<evidence type="ECO:0000259" key="1">
    <source>
        <dbReference type="Pfam" id="PF24864"/>
    </source>
</evidence>
<reference evidence="2 3" key="1">
    <citation type="submission" date="2015-01" db="EMBL/GenBank/DDBJ databases">
        <title>The Genome Sequence of Ochroconis gallopava CBS43764.</title>
        <authorList>
            <consortium name="The Broad Institute Genomics Platform"/>
            <person name="Cuomo C."/>
            <person name="de Hoog S."/>
            <person name="Gorbushina A."/>
            <person name="Stielow B."/>
            <person name="Teixiera M."/>
            <person name="Abouelleil A."/>
            <person name="Chapman S.B."/>
            <person name="Priest M."/>
            <person name="Young S.K."/>
            <person name="Wortman J."/>
            <person name="Nusbaum C."/>
            <person name="Birren B."/>
        </authorList>
    </citation>
    <scope>NUCLEOTIDE SEQUENCE [LARGE SCALE GENOMIC DNA]</scope>
    <source>
        <strain evidence="2 3">CBS 43764</strain>
    </source>
</reference>
<feature type="domain" description="DUF7730" evidence="1">
    <location>
        <begin position="33"/>
        <end position="197"/>
    </location>
</feature>
<dbReference type="InParanoid" id="A0A0D2A3I2"/>
<evidence type="ECO:0000313" key="3">
    <source>
        <dbReference type="Proteomes" id="UP000053259"/>
    </source>
</evidence>
<name>A0A0D2A3I2_9PEZI</name>
<dbReference type="EMBL" id="KN847558">
    <property type="protein sequence ID" value="KIW00965.1"/>
    <property type="molecule type" value="Genomic_DNA"/>
</dbReference>
<proteinExistence type="predicted"/>
<gene>
    <name evidence="2" type="ORF">PV09_07487</name>
</gene>
<dbReference type="GeneID" id="27315460"/>
<keyword evidence="3" id="KW-1185">Reference proteome</keyword>
<evidence type="ECO:0000313" key="2">
    <source>
        <dbReference type="EMBL" id="KIW00965.1"/>
    </source>
</evidence>
<dbReference type="InterPro" id="IPR056632">
    <property type="entry name" value="DUF7730"/>
</dbReference>
<organism evidence="2 3">
    <name type="scientific">Verruconis gallopava</name>
    <dbReference type="NCBI Taxonomy" id="253628"/>
    <lineage>
        <taxon>Eukaryota</taxon>
        <taxon>Fungi</taxon>
        <taxon>Dikarya</taxon>
        <taxon>Ascomycota</taxon>
        <taxon>Pezizomycotina</taxon>
        <taxon>Dothideomycetes</taxon>
        <taxon>Pleosporomycetidae</taxon>
        <taxon>Venturiales</taxon>
        <taxon>Sympoventuriaceae</taxon>
        <taxon>Verruconis</taxon>
    </lineage>
</organism>
<dbReference type="Proteomes" id="UP000053259">
    <property type="component" value="Unassembled WGS sequence"/>
</dbReference>
<sequence length="306" mass="35870">MGGRKSKRSISQPRSHYALLSPEQREQIRPFVFFDLPGEIRNQIYYHLLACRPAPKSTDDHLKTIIAQGRVRYEHDALVQLPNRLRLIWTPRYHGPFLTIARTCKQAYAEIIHLFYFTYPVEIHLVIRHSHIKLSELPVIQISRVQTLRILITYHTHYPDQWHPTNRKKARPKASIDLQRLYRAATSLTSLHVSLMYVLISPHDATLRDREATRLLHNVLRGLPDRVQVAFGPWKDLFNINWPRINFELLDGDKLRALAEAVEDADADADADVDAEGREFEVDNELEPPQRRRFARRILGCFRRKK</sequence>
<dbReference type="PANTHER" id="PTHR42085:SF2">
    <property type="entry name" value="F-BOX DOMAIN-CONTAINING PROTEIN"/>
    <property type="match status" value="1"/>
</dbReference>
<dbReference type="HOGENOM" id="CLU_909734_0_0_1"/>
<dbReference type="PANTHER" id="PTHR42085">
    <property type="entry name" value="F-BOX DOMAIN-CONTAINING PROTEIN"/>
    <property type="match status" value="1"/>
</dbReference>
<dbReference type="InterPro" id="IPR038883">
    <property type="entry name" value="AN11006-like"/>
</dbReference>
<accession>A0A0D2A3I2</accession>
<dbReference type="Pfam" id="PF24864">
    <property type="entry name" value="DUF7730"/>
    <property type="match status" value="1"/>
</dbReference>
<protein>
    <recommendedName>
        <fullName evidence="1">DUF7730 domain-containing protein</fullName>
    </recommendedName>
</protein>